<reference evidence="3 4" key="1">
    <citation type="submission" date="2016-10" db="EMBL/GenBank/DDBJ databases">
        <authorList>
            <person name="Varghese N."/>
            <person name="Submissions S."/>
        </authorList>
    </citation>
    <scope>NUCLEOTIDE SEQUENCE [LARGE SCALE GENOMIC DNA]</scope>
    <source>
        <strain evidence="3 4">DSM 282</strain>
    </source>
</reference>
<dbReference type="InterPro" id="IPR010654">
    <property type="entry name" value="Phage_lambda_tail_I"/>
</dbReference>
<keyword evidence="2" id="KW-1133">Transmembrane helix</keyword>
<dbReference type="Pfam" id="PF06805">
    <property type="entry name" value="Lambda_tail_I"/>
    <property type="match status" value="1"/>
</dbReference>
<comment type="caution">
    <text evidence="3">The sequence shown here is derived from an EMBL/GenBank/DDBJ whole genome shotgun (WGS) entry which is preliminary data.</text>
</comment>
<feature type="transmembrane region" description="Helical" evidence="2">
    <location>
        <begin position="93"/>
        <end position="113"/>
    </location>
</feature>
<accession>A0A1I0YZU2</accession>
<keyword evidence="2" id="KW-0812">Transmembrane</keyword>
<sequence length="195" mass="20584">MTMTTIKLSGSLAKAFGREHRRQLDSGTTHEAFRALRHTLPGFEAFIRDAEKKGLRYAIFRNRRNVGQEEFELGGTQEIRIVPVIAGSKSGGIFQTVLGAALIAAAAFMPAAAPAALTGSLMSIGTSMAIGGVIQMLSPQAKGLSTREDPDNKPSYAFGGPVNTTAQGNPVGVLYGRRRIGGAIISAGIHAEDQM</sequence>
<feature type="region of interest" description="Disordered" evidence="1">
    <location>
        <begin position="141"/>
        <end position="162"/>
    </location>
</feature>
<keyword evidence="4" id="KW-1185">Reference proteome</keyword>
<feature type="transmembrane region" description="Helical" evidence="2">
    <location>
        <begin position="119"/>
        <end position="137"/>
    </location>
</feature>
<proteinExistence type="predicted"/>
<name>A0A1I0YZU2_9GAMM</name>
<dbReference type="Gene3D" id="3.10.20.30">
    <property type="match status" value="1"/>
</dbReference>
<dbReference type="InterPro" id="IPR012675">
    <property type="entry name" value="Beta-grasp_dom_sf"/>
</dbReference>
<gene>
    <name evidence="3" type="ORF">SAMN04244571_01706</name>
</gene>
<dbReference type="EMBL" id="FOKJ01000023">
    <property type="protein sequence ID" value="SFB18801.1"/>
    <property type="molecule type" value="Genomic_DNA"/>
</dbReference>
<evidence type="ECO:0000256" key="2">
    <source>
        <dbReference type="SAM" id="Phobius"/>
    </source>
</evidence>
<dbReference type="RefSeq" id="WP_217646278.1">
    <property type="nucleotide sequence ID" value="NZ_FOKJ01000023.1"/>
</dbReference>
<organism evidence="3 4">
    <name type="scientific">Azotobacter beijerinckii</name>
    <dbReference type="NCBI Taxonomy" id="170623"/>
    <lineage>
        <taxon>Bacteria</taxon>
        <taxon>Pseudomonadati</taxon>
        <taxon>Pseudomonadota</taxon>
        <taxon>Gammaproteobacteria</taxon>
        <taxon>Pseudomonadales</taxon>
        <taxon>Pseudomonadaceae</taxon>
        <taxon>Azotobacter</taxon>
    </lineage>
</organism>
<dbReference type="CDD" id="cd17040">
    <property type="entry name" value="Ubl_MoaD_like"/>
    <property type="match status" value="1"/>
</dbReference>
<dbReference type="Proteomes" id="UP000198861">
    <property type="component" value="Unassembled WGS sequence"/>
</dbReference>
<protein>
    <submittedName>
        <fullName evidence="3">Phage-related protein, tail component</fullName>
    </submittedName>
</protein>
<keyword evidence="2" id="KW-0472">Membrane</keyword>
<evidence type="ECO:0000313" key="3">
    <source>
        <dbReference type="EMBL" id="SFB18801.1"/>
    </source>
</evidence>
<evidence type="ECO:0000256" key="1">
    <source>
        <dbReference type="SAM" id="MobiDB-lite"/>
    </source>
</evidence>
<evidence type="ECO:0000313" key="4">
    <source>
        <dbReference type="Proteomes" id="UP000198861"/>
    </source>
</evidence>